<reference evidence="5 6" key="1">
    <citation type="submission" date="2018-01" db="EMBL/GenBank/DDBJ databases">
        <title>Whole genome sequencing of Histamine producing bacteria.</title>
        <authorList>
            <person name="Butler K."/>
        </authorList>
    </citation>
    <scope>NUCLEOTIDE SEQUENCE [LARGE SCALE GENOMIC DNA]</scope>
    <source>
        <strain evidence="5 6">JCM 12947</strain>
    </source>
</reference>
<dbReference type="EMBL" id="PYMJ01000003">
    <property type="protein sequence ID" value="PSU50487.1"/>
    <property type="molecule type" value="Genomic_DNA"/>
</dbReference>
<gene>
    <name evidence="5" type="ORF">C9J12_03965</name>
</gene>
<keyword evidence="2" id="KW-0238">DNA-binding</keyword>
<keyword evidence="6" id="KW-1185">Reference proteome</keyword>
<evidence type="ECO:0000313" key="5">
    <source>
        <dbReference type="EMBL" id="PSU50487.1"/>
    </source>
</evidence>
<accession>A0A2T3JN60</accession>
<organism evidence="5 6">
    <name type="scientific">Photobacterium frigidiphilum</name>
    <dbReference type="NCBI Taxonomy" id="264736"/>
    <lineage>
        <taxon>Bacteria</taxon>
        <taxon>Pseudomonadati</taxon>
        <taxon>Pseudomonadota</taxon>
        <taxon>Gammaproteobacteria</taxon>
        <taxon>Vibrionales</taxon>
        <taxon>Vibrionaceae</taxon>
        <taxon>Photobacterium</taxon>
    </lineage>
</organism>
<dbReference type="InterPro" id="IPR036388">
    <property type="entry name" value="WH-like_DNA-bd_sf"/>
</dbReference>
<dbReference type="PROSITE" id="PS51118">
    <property type="entry name" value="HTH_HXLR"/>
    <property type="match status" value="1"/>
</dbReference>
<proteinExistence type="predicted"/>
<dbReference type="PANTHER" id="PTHR33204:SF37">
    <property type="entry name" value="HTH-TYPE TRANSCRIPTIONAL REGULATOR YODB"/>
    <property type="match status" value="1"/>
</dbReference>
<keyword evidence="3" id="KW-0804">Transcription</keyword>
<dbReference type="RefSeq" id="WP_006228869.1">
    <property type="nucleotide sequence ID" value="NZ_JAKJUA010000005.1"/>
</dbReference>
<dbReference type="GO" id="GO:0003677">
    <property type="term" value="F:DNA binding"/>
    <property type="evidence" value="ECO:0007669"/>
    <property type="project" value="UniProtKB-KW"/>
</dbReference>
<keyword evidence="1" id="KW-0805">Transcription regulation</keyword>
<dbReference type="Gene3D" id="1.10.10.10">
    <property type="entry name" value="Winged helix-like DNA-binding domain superfamily/Winged helix DNA-binding domain"/>
    <property type="match status" value="1"/>
</dbReference>
<evidence type="ECO:0000256" key="3">
    <source>
        <dbReference type="ARBA" id="ARBA00023163"/>
    </source>
</evidence>
<sequence length="114" mass="13218">MKSQEKIFSRKSAPERSARMVETIYGCKWSLTVYQLLAHDINRPGEMVRNVEGLSTKVLNECLRKNVQFGILNRVSFNEVPPRVEYEVTPFGDKFIRILDQLEVLQNEISEADE</sequence>
<dbReference type="InterPro" id="IPR036390">
    <property type="entry name" value="WH_DNA-bd_sf"/>
</dbReference>
<evidence type="ECO:0000313" key="6">
    <source>
        <dbReference type="Proteomes" id="UP000240987"/>
    </source>
</evidence>
<dbReference type="PANTHER" id="PTHR33204">
    <property type="entry name" value="TRANSCRIPTIONAL REGULATOR, MARR FAMILY"/>
    <property type="match status" value="1"/>
</dbReference>
<dbReference type="InterPro" id="IPR002577">
    <property type="entry name" value="HTH_HxlR"/>
</dbReference>
<evidence type="ECO:0000259" key="4">
    <source>
        <dbReference type="PROSITE" id="PS51118"/>
    </source>
</evidence>
<dbReference type="OrthoDB" id="9807069at2"/>
<dbReference type="Pfam" id="PF01638">
    <property type="entry name" value="HxlR"/>
    <property type="match status" value="1"/>
</dbReference>
<dbReference type="AlphaFoldDB" id="A0A2T3JN60"/>
<name>A0A2T3JN60_9GAMM</name>
<evidence type="ECO:0000256" key="2">
    <source>
        <dbReference type="ARBA" id="ARBA00023125"/>
    </source>
</evidence>
<evidence type="ECO:0000256" key="1">
    <source>
        <dbReference type="ARBA" id="ARBA00023015"/>
    </source>
</evidence>
<protein>
    <submittedName>
        <fullName evidence="5">Transcriptional regulator</fullName>
    </submittedName>
</protein>
<dbReference type="Proteomes" id="UP000240987">
    <property type="component" value="Unassembled WGS sequence"/>
</dbReference>
<comment type="caution">
    <text evidence="5">The sequence shown here is derived from an EMBL/GenBank/DDBJ whole genome shotgun (WGS) entry which is preliminary data.</text>
</comment>
<feature type="domain" description="HTH hxlR-type" evidence="4">
    <location>
        <begin position="13"/>
        <end position="114"/>
    </location>
</feature>
<dbReference type="SUPFAM" id="SSF46785">
    <property type="entry name" value="Winged helix' DNA-binding domain"/>
    <property type="match status" value="1"/>
</dbReference>